<evidence type="ECO:0000313" key="9">
    <source>
        <dbReference type="Proteomes" id="UP001168821"/>
    </source>
</evidence>
<keyword evidence="6 7" id="KW-0472">Membrane</keyword>
<comment type="caution">
    <text evidence="8">The sequence shown here is derived from an EMBL/GenBank/DDBJ whole genome shotgun (WGS) entry which is preliminary data.</text>
</comment>
<dbReference type="InterPro" id="IPR013174">
    <property type="entry name" value="DPM3"/>
</dbReference>
<keyword evidence="4 7" id="KW-0256">Endoplasmic reticulum</keyword>
<evidence type="ECO:0000256" key="7">
    <source>
        <dbReference type="RuleBase" id="RU365085"/>
    </source>
</evidence>
<dbReference type="Proteomes" id="UP001168821">
    <property type="component" value="Unassembled WGS sequence"/>
</dbReference>
<keyword evidence="3 7" id="KW-0812">Transmembrane</keyword>
<dbReference type="PANTHER" id="PTHR16433:SF0">
    <property type="entry name" value="DOLICHOL-PHOSPHATE MANNOSYLTRANSFERASE SUBUNIT 3"/>
    <property type="match status" value="1"/>
</dbReference>
<comment type="caution">
    <text evidence="7">Lacks conserved residue(s) required for the propagation of feature annotation.</text>
</comment>
<dbReference type="EMBL" id="JALNTZ010000005">
    <property type="protein sequence ID" value="KAJ3650759.1"/>
    <property type="molecule type" value="Genomic_DNA"/>
</dbReference>
<evidence type="ECO:0000313" key="8">
    <source>
        <dbReference type="EMBL" id="KAJ3650759.1"/>
    </source>
</evidence>
<accession>A0AA38IBF3</accession>
<evidence type="ECO:0000256" key="5">
    <source>
        <dbReference type="ARBA" id="ARBA00022989"/>
    </source>
</evidence>
<gene>
    <name evidence="8" type="ORF">Zmor_016839</name>
</gene>
<dbReference type="GO" id="GO:0006506">
    <property type="term" value="P:GPI anchor biosynthetic process"/>
    <property type="evidence" value="ECO:0007669"/>
    <property type="project" value="TreeGrafter"/>
</dbReference>
<evidence type="ECO:0000256" key="1">
    <source>
        <dbReference type="ARBA" id="ARBA00004477"/>
    </source>
</evidence>
<dbReference type="PANTHER" id="PTHR16433">
    <property type="entry name" value="DOLICHOL-PHOSPHATE MANNOSYLTRANSFERASE SUBUNIT 3"/>
    <property type="match status" value="1"/>
</dbReference>
<evidence type="ECO:0000256" key="4">
    <source>
        <dbReference type="ARBA" id="ARBA00022824"/>
    </source>
</evidence>
<evidence type="ECO:0000256" key="6">
    <source>
        <dbReference type="ARBA" id="ARBA00023136"/>
    </source>
</evidence>
<dbReference type="GO" id="GO:0005789">
    <property type="term" value="C:endoplasmic reticulum membrane"/>
    <property type="evidence" value="ECO:0007669"/>
    <property type="project" value="UniProtKB-SubCell"/>
</dbReference>
<evidence type="ECO:0000256" key="2">
    <source>
        <dbReference type="ARBA" id="ARBA00010430"/>
    </source>
</evidence>
<comment type="subcellular location">
    <subcellularLocation>
        <location evidence="1 7">Endoplasmic reticulum membrane</location>
        <topology evidence="1 7">Multi-pass membrane protein</topology>
    </subcellularLocation>
</comment>
<keyword evidence="5 7" id="KW-1133">Transmembrane helix</keyword>
<dbReference type="GO" id="GO:0033185">
    <property type="term" value="C:dolichol-phosphate-mannose synthase complex"/>
    <property type="evidence" value="ECO:0007669"/>
    <property type="project" value="TreeGrafter"/>
</dbReference>
<organism evidence="8 9">
    <name type="scientific">Zophobas morio</name>
    <dbReference type="NCBI Taxonomy" id="2755281"/>
    <lineage>
        <taxon>Eukaryota</taxon>
        <taxon>Metazoa</taxon>
        <taxon>Ecdysozoa</taxon>
        <taxon>Arthropoda</taxon>
        <taxon>Hexapoda</taxon>
        <taxon>Insecta</taxon>
        <taxon>Pterygota</taxon>
        <taxon>Neoptera</taxon>
        <taxon>Endopterygota</taxon>
        <taxon>Coleoptera</taxon>
        <taxon>Polyphaga</taxon>
        <taxon>Cucujiformia</taxon>
        <taxon>Tenebrionidae</taxon>
        <taxon>Zophobas</taxon>
    </lineage>
</organism>
<sequence>MTKLVEWLAVFGALGAIWLSLVTNKVETNFNPTLILYSPVIFVALFGVYAATVVLYRVCTFNNCDKAAAQLQEEIQAARTDLAARGFQFKHQPPTQ</sequence>
<dbReference type="AlphaFoldDB" id="A0AA38IBF3"/>
<comment type="function">
    <text evidence="7">Stabilizer subunit of the dolichol-phosphate mannose (DPM) synthase complex; tethers catalytic subunit to the ER.</text>
</comment>
<feature type="transmembrane region" description="Helical" evidence="7">
    <location>
        <begin position="34"/>
        <end position="56"/>
    </location>
</feature>
<protein>
    <recommendedName>
        <fullName evidence="7">Dolichol-phosphate mannosyltransferase subunit 3</fullName>
    </recommendedName>
</protein>
<keyword evidence="9" id="KW-1185">Reference proteome</keyword>
<comment type="pathway">
    <text evidence="7">Protein modification; protein glycosylation.</text>
</comment>
<comment type="subunit">
    <text evidence="7">Component of the dolichol-phosphate mannose (DPM) synthase complex.</text>
</comment>
<proteinExistence type="inferred from homology"/>
<dbReference type="Pfam" id="PF08285">
    <property type="entry name" value="DPM3"/>
    <property type="match status" value="1"/>
</dbReference>
<name>A0AA38IBF3_9CUCU</name>
<evidence type="ECO:0000256" key="3">
    <source>
        <dbReference type="ARBA" id="ARBA00022692"/>
    </source>
</evidence>
<reference evidence="8" key="1">
    <citation type="journal article" date="2023" name="G3 (Bethesda)">
        <title>Whole genome assemblies of Zophobas morio and Tenebrio molitor.</title>
        <authorList>
            <person name="Kaur S."/>
            <person name="Stinson S.A."/>
            <person name="diCenzo G.C."/>
        </authorList>
    </citation>
    <scope>NUCLEOTIDE SEQUENCE</scope>
    <source>
        <strain evidence="8">QUZm001</strain>
    </source>
</reference>
<comment type="similarity">
    <text evidence="2 7">Belongs to the DPM3 family.</text>
</comment>